<dbReference type="GO" id="GO:0022857">
    <property type="term" value="F:transmembrane transporter activity"/>
    <property type="evidence" value="ECO:0007669"/>
    <property type="project" value="InterPro"/>
</dbReference>
<dbReference type="SUPFAM" id="SSF103473">
    <property type="entry name" value="MFS general substrate transporter"/>
    <property type="match status" value="1"/>
</dbReference>
<name>A0A9P0QAQ1_ACAOB</name>
<feature type="transmembrane region" description="Helical" evidence="5">
    <location>
        <begin position="36"/>
        <end position="52"/>
    </location>
</feature>
<evidence type="ECO:0000256" key="1">
    <source>
        <dbReference type="ARBA" id="ARBA00004370"/>
    </source>
</evidence>
<dbReference type="Proteomes" id="UP001152888">
    <property type="component" value="Unassembled WGS sequence"/>
</dbReference>
<keyword evidence="4 5" id="KW-0472">Membrane</keyword>
<keyword evidence="2 5" id="KW-0812">Transmembrane</keyword>
<dbReference type="InterPro" id="IPR005828">
    <property type="entry name" value="MFS_sugar_transport-like"/>
</dbReference>
<dbReference type="PANTHER" id="PTHR48021">
    <property type="match status" value="1"/>
</dbReference>
<evidence type="ECO:0000256" key="2">
    <source>
        <dbReference type="ARBA" id="ARBA00022692"/>
    </source>
</evidence>
<dbReference type="GO" id="GO:0016020">
    <property type="term" value="C:membrane"/>
    <property type="evidence" value="ECO:0007669"/>
    <property type="project" value="UniProtKB-SubCell"/>
</dbReference>
<evidence type="ECO:0000256" key="5">
    <source>
        <dbReference type="SAM" id="Phobius"/>
    </source>
</evidence>
<evidence type="ECO:0000256" key="4">
    <source>
        <dbReference type="ARBA" id="ARBA00023136"/>
    </source>
</evidence>
<comment type="subcellular location">
    <subcellularLocation>
        <location evidence="1">Membrane</location>
    </subcellularLocation>
</comment>
<dbReference type="PANTHER" id="PTHR48021:SF46">
    <property type="entry name" value="MAJOR FACILITATOR SUPERFAMILY (MFS) PROFILE DOMAIN-CONTAINING PROTEIN"/>
    <property type="match status" value="1"/>
</dbReference>
<evidence type="ECO:0000313" key="7">
    <source>
        <dbReference type="Proteomes" id="UP001152888"/>
    </source>
</evidence>
<protein>
    <recommendedName>
        <fullName evidence="8">Major facilitator superfamily (MFS) profile domain-containing protein</fullName>
    </recommendedName>
</protein>
<feature type="transmembrane region" description="Helical" evidence="5">
    <location>
        <begin position="141"/>
        <end position="162"/>
    </location>
</feature>
<sequence length="200" mass="21741">MTVLNAGQHLCAYSVILMNLHLILEAAGSIYMDSSIAAILFAALMLLAAAFASSQIDKYGRKALLIFSSVLTGVCLVAIAIYFHLKIIGVDVLAVSWIPIASVMVYAAVFKIGVGLVPIVITAEIFPTNLKTIGMTMSDAMFIIGGIVAIHCTSGWSSLLGCMPPSISLDRLHFHSYFHDIVCARDERKVFRRDTVYVKR</sequence>
<evidence type="ECO:0000256" key="3">
    <source>
        <dbReference type="ARBA" id="ARBA00022989"/>
    </source>
</evidence>
<dbReference type="OrthoDB" id="4142200at2759"/>
<proteinExistence type="predicted"/>
<reference evidence="6" key="1">
    <citation type="submission" date="2022-03" db="EMBL/GenBank/DDBJ databases">
        <authorList>
            <person name="Sayadi A."/>
        </authorList>
    </citation>
    <scope>NUCLEOTIDE SEQUENCE</scope>
</reference>
<dbReference type="AlphaFoldDB" id="A0A9P0QAQ1"/>
<evidence type="ECO:0008006" key="8">
    <source>
        <dbReference type="Google" id="ProtNLM"/>
    </source>
</evidence>
<dbReference type="InterPro" id="IPR036259">
    <property type="entry name" value="MFS_trans_sf"/>
</dbReference>
<evidence type="ECO:0000313" key="6">
    <source>
        <dbReference type="EMBL" id="CAH2016101.1"/>
    </source>
</evidence>
<keyword evidence="7" id="KW-1185">Reference proteome</keyword>
<feature type="transmembrane region" description="Helical" evidence="5">
    <location>
        <begin position="97"/>
        <end position="121"/>
    </location>
</feature>
<dbReference type="EMBL" id="CAKOFQ010008816">
    <property type="protein sequence ID" value="CAH2016101.1"/>
    <property type="molecule type" value="Genomic_DNA"/>
</dbReference>
<dbReference type="Pfam" id="PF00083">
    <property type="entry name" value="Sugar_tr"/>
    <property type="match status" value="1"/>
</dbReference>
<organism evidence="6 7">
    <name type="scientific">Acanthoscelides obtectus</name>
    <name type="common">Bean weevil</name>
    <name type="synonym">Bruchus obtectus</name>
    <dbReference type="NCBI Taxonomy" id="200917"/>
    <lineage>
        <taxon>Eukaryota</taxon>
        <taxon>Metazoa</taxon>
        <taxon>Ecdysozoa</taxon>
        <taxon>Arthropoda</taxon>
        <taxon>Hexapoda</taxon>
        <taxon>Insecta</taxon>
        <taxon>Pterygota</taxon>
        <taxon>Neoptera</taxon>
        <taxon>Endopterygota</taxon>
        <taxon>Coleoptera</taxon>
        <taxon>Polyphaga</taxon>
        <taxon>Cucujiformia</taxon>
        <taxon>Chrysomeloidea</taxon>
        <taxon>Chrysomelidae</taxon>
        <taxon>Bruchinae</taxon>
        <taxon>Bruchini</taxon>
        <taxon>Acanthoscelides</taxon>
    </lineage>
</organism>
<accession>A0A9P0QAQ1</accession>
<comment type="caution">
    <text evidence="6">The sequence shown here is derived from an EMBL/GenBank/DDBJ whole genome shotgun (WGS) entry which is preliminary data.</text>
</comment>
<dbReference type="Gene3D" id="1.20.1250.20">
    <property type="entry name" value="MFS general substrate transporter like domains"/>
    <property type="match status" value="1"/>
</dbReference>
<dbReference type="InterPro" id="IPR050549">
    <property type="entry name" value="MFS_Trehalose_Transporter"/>
</dbReference>
<gene>
    <name evidence="6" type="ORF">ACAOBT_LOCUS35146</name>
</gene>
<keyword evidence="3 5" id="KW-1133">Transmembrane helix</keyword>
<feature type="transmembrane region" description="Helical" evidence="5">
    <location>
        <begin position="64"/>
        <end position="85"/>
    </location>
</feature>